<feature type="binding site" evidence="13">
    <location>
        <position position="122"/>
    </location>
    <ligand>
        <name>Mg(2+)</name>
        <dbReference type="ChEBI" id="CHEBI:18420"/>
    </ligand>
</feature>
<keyword evidence="10 13" id="KW-0234">DNA repair</keyword>
<dbReference type="Gene3D" id="3.40.1350.10">
    <property type="match status" value="1"/>
</dbReference>
<reference evidence="16 17" key="1">
    <citation type="submission" date="2018-03" db="EMBL/GenBank/DDBJ databases">
        <title>Bacillus urumqiensis sp. nov., a moderately haloalkaliphilic bacterium isolated from a salt lake.</title>
        <authorList>
            <person name="Zhao B."/>
            <person name="Liao Z."/>
        </authorList>
    </citation>
    <scope>NUCLEOTIDE SEQUENCE [LARGE SCALE GENOMIC DNA]</scope>
    <source>
        <strain evidence="16 17">BZ-SZ-XJ18</strain>
    </source>
</reference>
<comment type="similarity">
    <text evidence="11 13">Belongs to the RecU family.</text>
</comment>
<dbReference type="GO" id="GO:0005737">
    <property type="term" value="C:cytoplasm"/>
    <property type="evidence" value="ECO:0007669"/>
    <property type="project" value="UniProtKB-SubCell"/>
</dbReference>
<keyword evidence="9 13" id="KW-0233">DNA recombination</keyword>
<organism evidence="16 17">
    <name type="scientific">Alkalicoccus urumqiensis</name>
    <name type="common">Bacillus urumqiensis</name>
    <dbReference type="NCBI Taxonomy" id="1548213"/>
    <lineage>
        <taxon>Bacteria</taxon>
        <taxon>Bacillati</taxon>
        <taxon>Bacillota</taxon>
        <taxon>Bacilli</taxon>
        <taxon>Bacillales</taxon>
        <taxon>Bacillaceae</taxon>
        <taxon>Alkalicoccus</taxon>
    </lineage>
</organism>
<feature type="binding site" evidence="13">
    <location>
        <position position="90"/>
    </location>
    <ligand>
        <name>Mg(2+)</name>
        <dbReference type="ChEBI" id="CHEBI:18420"/>
    </ligand>
</feature>
<dbReference type="GO" id="GO:0008821">
    <property type="term" value="F:crossover junction DNA endonuclease activity"/>
    <property type="evidence" value="ECO:0007669"/>
    <property type="project" value="UniProtKB-EC"/>
</dbReference>
<dbReference type="Proteomes" id="UP000243650">
    <property type="component" value="Unassembled WGS sequence"/>
</dbReference>
<dbReference type="GO" id="GO:0006281">
    <property type="term" value="P:DNA repair"/>
    <property type="evidence" value="ECO:0007669"/>
    <property type="project" value="UniProtKB-UniRule"/>
</dbReference>
<proteinExistence type="inferred from homology"/>
<name>A0A2P6MKN9_ALKUR</name>
<feature type="region of interest" description="Disordered" evidence="15">
    <location>
        <begin position="1"/>
        <end position="33"/>
    </location>
</feature>
<dbReference type="NCBIfam" id="TIGR00648">
    <property type="entry name" value="recU"/>
    <property type="match status" value="1"/>
</dbReference>
<dbReference type="HAMAP" id="MF_00130">
    <property type="entry name" value="RecU"/>
    <property type="match status" value="1"/>
</dbReference>
<evidence type="ECO:0000256" key="12">
    <source>
        <dbReference type="ARBA" id="ARBA00029523"/>
    </source>
</evidence>
<gene>
    <name evidence="13" type="primary">recU</name>
    <name evidence="16" type="ORF">C6I21_02710</name>
</gene>
<dbReference type="RefSeq" id="WP_105957888.1">
    <property type="nucleotide sequence ID" value="NZ_PVNS01000002.1"/>
</dbReference>
<dbReference type="EC" id="3.1.21.10" evidence="13 14"/>
<evidence type="ECO:0000256" key="8">
    <source>
        <dbReference type="ARBA" id="ARBA00022842"/>
    </source>
</evidence>
<sequence>MAIRYPNGKKFSQKRIPEKKKNDKPKDNSYSNRGMQFEEEIQESNEFYLSRGTAVIHKKPTPLQIVQVDYPARSAAVVKEAYFQKPSTTDFNGVYKGLHLDFEAKETRNKTSFPLKNFHDHQVEHMKNVCRQRGLCFILIHFRPQEEIYLYPAEAFFPWYDSRMNGRKSIPKESIENEGYLVKRGFLPRVDYLKAVDELLQDRKEE</sequence>
<evidence type="ECO:0000256" key="9">
    <source>
        <dbReference type="ARBA" id="ARBA00023172"/>
    </source>
</evidence>
<keyword evidence="3 13" id="KW-0540">Nuclease</keyword>
<evidence type="ECO:0000256" key="3">
    <source>
        <dbReference type="ARBA" id="ARBA00022722"/>
    </source>
</evidence>
<dbReference type="EMBL" id="PVNS01000002">
    <property type="protein sequence ID" value="PRO66852.1"/>
    <property type="molecule type" value="Genomic_DNA"/>
</dbReference>
<evidence type="ECO:0000256" key="2">
    <source>
        <dbReference type="ARBA" id="ARBA00022490"/>
    </source>
</evidence>
<keyword evidence="8 13" id="KW-0460">Magnesium</keyword>
<evidence type="ECO:0000256" key="1">
    <source>
        <dbReference type="ARBA" id="ARBA00004496"/>
    </source>
</evidence>
<comment type="function">
    <text evidence="13">Endonuclease that resolves Holliday junction intermediates in genetic recombination. Cleaves mobile four-strand junctions by introducing symmetrical nicks in paired strands. Promotes annealing of linear ssDNA with homologous dsDNA. Required for DNA repair, homologous recombination and chromosome segregation.</text>
</comment>
<protein>
    <recommendedName>
        <fullName evidence="12 13">Holliday junction resolvase RecU</fullName>
        <ecNumber evidence="13 14">3.1.21.10</ecNumber>
    </recommendedName>
    <alternativeName>
        <fullName evidence="13">Recombination protein U homolog</fullName>
    </alternativeName>
</protein>
<evidence type="ECO:0000256" key="7">
    <source>
        <dbReference type="ARBA" id="ARBA00022801"/>
    </source>
</evidence>
<keyword evidence="4 13" id="KW-0479">Metal-binding</keyword>
<comment type="caution">
    <text evidence="16">The sequence shown here is derived from an EMBL/GenBank/DDBJ whole genome shotgun (WGS) entry which is preliminary data.</text>
</comment>
<feature type="binding site" evidence="13">
    <location>
        <position position="103"/>
    </location>
    <ligand>
        <name>Mg(2+)</name>
        <dbReference type="ChEBI" id="CHEBI:18420"/>
    </ligand>
</feature>
<feature type="site" description="Transition state stabilizer" evidence="13">
    <location>
        <position position="105"/>
    </location>
</feature>
<keyword evidence="7 13" id="KW-0378">Hydrolase</keyword>
<dbReference type="NCBIfam" id="NF002584">
    <property type="entry name" value="PRK02234.1-5"/>
    <property type="match status" value="1"/>
</dbReference>
<keyword evidence="6 13" id="KW-0227">DNA damage</keyword>
<comment type="cofactor">
    <cofactor evidence="13">
        <name>Mg(2+)</name>
        <dbReference type="ChEBI" id="CHEBI:18420"/>
    </cofactor>
    <text evidence="13">Binds 1 Mg(2+) ion per subunit.</text>
</comment>
<dbReference type="GO" id="GO:0006310">
    <property type="term" value="P:DNA recombination"/>
    <property type="evidence" value="ECO:0007669"/>
    <property type="project" value="UniProtKB-UniRule"/>
</dbReference>
<evidence type="ECO:0000256" key="14">
    <source>
        <dbReference type="NCBIfam" id="TIGR00648"/>
    </source>
</evidence>
<keyword evidence="17" id="KW-1185">Reference proteome</keyword>
<evidence type="ECO:0000256" key="5">
    <source>
        <dbReference type="ARBA" id="ARBA00022759"/>
    </source>
</evidence>
<dbReference type="InterPro" id="IPR004612">
    <property type="entry name" value="Resolv_RecU"/>
</dbReference>
<keyword evidence="2 13" id="KW-0963">Cytoplasm</keyword>
<evidence type="ECO:0000256" key="10">
    <source>
        <dbReference type="ARBA" id="ARBA00023204"/>
    </source>
</evidence>
<dbReference type="GO" id="GO:0000287">
    <property type="term" value="F:magnesium ion binding"/>
    <property type="evidence" value="ECO:0007669"/>
    <property type="project" value="UniProtKB-UniRule"/>
</dbReference>
<comment type="catalytic activity">
    <reaction evidence="13">
        <text>Endonucleolytic cleavage at a junction such as a reciprocal single-stranded crossover between two homologous DNA duplexes (Holliday junction).</text>
        <dbReference type="EC" id="3.1.21.10"/>
    </reaction>
</comment>
<dbReference type="InterPro" id="IPR011856">
    <property type="entry name" value="tRNA_endonuc-like_dom_sf"/>
</dbReference>
<accession>A0A2P6MKN9</accession>
<evidence type="ECO:0000256" key="4">
    <source>
        <dbReference type="ARBA" id="ARBA00022723"/>
    </source>
</evidence>
<evidence type="ECO:0000256" key="15">
    <source>
        <dbReference type="SAM" id="MobiDB-lite"/>
    </source>
</evidence>
<dbReference type="SUPFAM" id="SSF52980">
    <property type="entry name" value="Restriction endonuclease-like"/>
    <property type="match status" value="1"/>
</dbReference>
<dbReference type="PIRSF" id="PIRSF037785">
    <property type="entry name" value="RecU"/>
    <property type="match status" value="1"/>
</dbReference>
<dbReference type="GO" id="GO:0007059">
    <property type="term" value="P:chromosome segregation"/>
    <property type="evidence" value="ECO:0007669"/>
    <property type="project" value="UniProtKB-UniRule"/>
</dbReference>
<feature type="binding site" evidence="13">
    <location>
        <position position="88"/>
    </location>
    <ligand>
        <name>Mg(2+)</name>
        <dbReference type="ChEBI" id="CHEBI:18420"/>
    </ligand>
</feature>
<dbReference type="InterPro" id="IPR011335">
    <property type="entry name" value="Restrct_endonuc-II-like"/>
</dbReference>
<evidence type="ECO:0000313" key="16">
    <source>
        <dbReference type="EMBL" id="PRO66852.1"/>
    </source>
</evidence>
<dbReference type="CDD" id="cd22354">
    <property type="entry name" value="RecU-like"/>
    <property type="match status" value="1"/>
</dbReference>
<evidence type="ECO:0000313" key="17">
    <source>
        <dbReference type="Proteomes" id="UP000243650"/>
    </source>
</evidence>
<dbReference type="AlphaFoldDB" id="A0A2P6MKN9"/>
<feature type="compositionally biased region" description="Basic and acidic residues" evidence="15">
    <location>
        <begin position="15"/>
        <end position="27"/>
    </location>
</feature>
<dbReference type="OrthoDB" id="9783592at2"/>
<evidence type="ECO:0000256" key="13">
    <source>
        <dbReference type="HAMAP-Rule" id="MF_00130"/>
    </source>
</evidence>
<dbReference type="Pfam" id="PF03838">
    <property type="entry name" value="RecU"/>
    <property type="match status" value="1"/>
</dbReference>
<comment type="subcellular location">
    <subcellularLocation>
        <location evidence="1 13">Cytoplasm</location>
    </subcellularLocation>
</comment>
<evidence type="ECO:0000256" key="11">
    <source>
        <dbReference type="ARBA" id="ARBA00023447"/>
    </source>
</evidence>
<dbReference type="GO" id="GO:0003676">
    <property type="term" value="F:nucleic acid binding"/>
    <property type="evidence" value="ECO:0007669"/>
    <property type="project" value="InterPro"/>
</dbReference>
<keyword evidence="5 13" id="KW-0255">Endonuclease</keyword>
<evidence type="ECO:0000256" key="6">
    <source>
        <dbReference type="ARBA" id="ARBA00022763"/>
    </source>
</evidence>